<gene>
    <name evidence="2" type="ORF">PCOR1329_LOCUS62193</name>
</gene>
<evidence type="ECO:0000313" key="2">
    <source>
        <dbReference type="EMBL" id="CAK0878432.1"/>
    </source>
</evidence>
<proteinExistence type="predicted"/>
<keyword evidence="3" id="KW-1185">Reference proteome</keyword>
<sequence>MDVDGLADHGADGATDVDGAMGVDGADRGSPLLFQLVPWSPIDRRRLWNPTVREASSMEGPLRGFAIAPLRRSFDVISLRPRDDGPRYHCEATATVADNVLDIERPPKIVSRAAGSMIVGGDRRRHGEIVEMIASCLVHCDRCALQLLNESIRRDATSLLLFVEFSRYDATELNVGLKRYDADSAVPLLDATSNTEALMDIAPDLALSKELESATLAKDGQTPNRAHLFGSEHGWAALISIQDGERRRLVNFFGPTLTWTQVVDRGTAKCAKQALIETCGTFIDADHYDTRLRIATTDAASANYMTERGMMADRDDGWVNLHMPCNVHKVATGHTKTYDLVKDDITGAIQLSLSVSSASAMSSFRRAFTTVARKRLVVERGRPTALDEEYRETMLNLFLTKGQKHGEKAHMAKTILNGPWQDHSKFVVYIDGEGPIPATVRRQVEKNVVRCLNFVCLGKSFSTYPRHRWTGADVSIDEIGLAACIHGLLFPAYQLFVNSAAGPSDGMREGDRAADSRPADRRPRAGGGPRSASPAGGEVPMGAAAAQEFFEDLDKAWDSRVWDFIPLQSRTFAFRSVCFRMLSRSGCLVNHYLVKPADEFPVALFALILGVDCAKQLQDQPRCLRDVFSDHILESYPGDALGNEECIAKLITVAQITHVENVKCEHDHSSFKRHVDAQSVNTNRANFDYVNAQVTCQKFR</sequence>
<evidence type="ECO:0000313" key="3">
    <source>
        <dbReference type="Proteomes" id="UP001189429"/>
    </source>
</evidence>
<feature type="region of interest" description="Disordered" evidence="1">
    <location>
        <begin position="1"/>
        <end position="22"/>
    </location>
</feature>
<name>A0ABN9W131_9DINO</name>
<reference evidence="2" key="1">
    <citation type="submission" date="2023-10" db="EMBL/GenBank/DDBJ databases">
        <authorList>
            <person name="Chen Y."/>
            <person name="Shah S."/>
            <person name="Dougan E. K."/>
            <person name="Thang M."/>
            <person name="Chan C."/>
        </authorList>
    </citation>
    <scope>NUCLEOTIDE SEQUENCE [LARGE SCALE GENOMIC DNA]</scope>
</reference>
<feature type="compositionally biased region" description="Basic and acidic residues" evidence="1">
    <location>
        <begin position="506"/>
        <end position="523"/>
    </location>
</feature>
<protein>
    <submittedName>
        <fullName evidence="2">Uncharacterized protein</fullName>
    </submittedName>
</protein>
<dbReference type="EMBL" id="CAUYUJ010017845">
    <property type="protein sequence ID" value="CAK0878432.1"/>
    <property type="molecule type" value="Genomic_DNA"/>
</dbReference>
<feature type="non-terminal residue" evidence="2">
    <location>
        <position position="700"/>
    </location>
</feature>
<accession>A0ABN9W131</accession>
<feature type="region of interest" description="Disordered" evidence="1">
    <location>
        <begin position="503"/>
        <end position="539"/>
    </location>
</feature>
<dbReference type="Proteomes" id="UP001189429">
    <property type="component" value="Unassembled WGS sequence"/>
</dbReference>
<organism evidence="2 3">
    <name type="scientific">Prorocentrum cordatum</name>
    <dbReference type="NCBI Taxonomy" id="2364126"/>
    <lineage>
        <taxon>Eukaryota</taxon>
        <taxon>Sar</taxon>
        <taxon>Alveolata</taxon>
        <taxon>Dinophyceae</taxon>
        <taxon>Prorocentrales</taxon>
        <taxon>Prorocentraceae</taxon>
        <taxon>Prorocentrum</taxon>
    </lineage>
</organism>
<comment type="caution">
    <text evidence="2">The sequence shown here is derived from an EMBL/GenBank/DDBJ whole genome shotgun (WGS) entry which is preliminary data.</text>
</comment>
<evidence type="ECO:0000256" key="1">
    <source>
        <dbReference type="SAM" id="MobiDB-lite"/>
    </source>
</evidence>
<feature type="compositionally biased region" description="Basic and acidic residues" evidence="1">
    <location>
        <begin position="1"/>
        <end position="11"/>
    </location>
</feature>
<feature type="compositionally biased region" description="Low complexity" evidence="1">
    <location>
        <begin position="12"/>
        <end position="22"/>
    </location>
</feature>